<comment type="caution">
    <text evidence="2">The sequence shown here is derived from an EMBL/GenBank/DDBJ whole genome shotgun (WGS) entry which is preliminary data.</text>
</comment>
<keyword evidence="3" id="KW-1185">Reference proteome</keyword>
<dbReference type="EMBL" id="CAUYUJ010014604">
    <property type="protein sequence ID" value="CAK0843735.1"/>
    <property type="molecule type" value="Genomic_DNA"/>
</dbReference>
<accession>A0ABN9TDB4</accession>
<sequence length="126" mass="14118">MLTAARAAVKPLKTRLAEARRDAELAKRRANQRYRAKFGQKSRADALGKAYQALHKKHEDRKTRRAKANADLGPRRLPQAQRGDRQGAAPVEDLVGRAVGRPARANALSPTAETSKTRQRIYYTIF</sequence>
<evidence type="ECO:0000313" key="2">
    <source>
        <dbReference type="EMBL" id="CAK0843735.1"/>
    </source>
</evidence>
<feature type="region of interest" description="Disordered" evidence="1">
    <location>
        <begin position="54"/>
        <end position="114"/>
    </location>
</feature>
<evidence type="ECO:0000313" key="3">
    <source>
        <dbReference type="Proteomes" id="UP001189429"/>
    </source>
</evidence>
<protein>
    <submittedName>
        <fullName evidence="2">Uncharacterized protein</fullName>
    </submittedName>
</protein>
<evidence type="ECO:0000256" key="1">
    <source>
        <dbReference type="SAM" id="MobiDB-lite"/>
    </source>
</evidence>
<gene>
    <name evidence="2" type="ORF">PCOR1329_LOCUS37988</name>
</gene>
<name>A0ABN9TDB4_9DINO</name>
<dbReference type="Proteomes" id="UP001189429">
    <property type="component" value="Unassembled WGS sequence"/>
</dbReference>
<reference evidence="2" key="1">
    <citation type="submission" date="2023-10" db="EMBL/GenBank/DDBJ databases">
        <authorList>
            <person name="Chen Y."/>
            <person name="Shah S."/>
            <person name="Dougan E. K."/>
            <person name="Thang M."/>
            <person name="Chan C."/>
        </authorList>
    </citation>
    <scope>NUCLEOTIDE SEQUENCE [LARGE SCALE GENOMIC DNA]</scope>
</reference>
<organism evidence="2 3">
    <name type="scientific">Prorocentrum cordatum</name>
    <dbReference type="NCBI Taxonomy" id="2364126"/>
    <lineage>
        <taxon>Eukaryota</taxon>
        <taxon>Sar</taxon>
        <taxon>Alveolata</taxon>
        <taxon>Dinophyceae</taxon>
        <taxon>Prorocentrales</taxon>
        <taxon>Prorocentraceae</taxon>
        <taxon>Prorocentrum</taxon>
    </lineage>
</organism>
<proteinExistence type="predicted"/>
<feature type="compositionally biased region" description="Basic residues" evidence="1">
    <location>
        <begin position="54"/>
        <end position="67"/>
    </location>
</feature>